<keyword evidence="1" id="KW-0472">Membrane</keyword>
<dbReference type="Proteomes" id="UP000247702">
    <property type="component" value="Unassembled WGS sequence"/>
</dbReference>
<name>A0A2Z6S8Z8_9GLOM</name>
<proteinExistence type="predicted"/>
<comment type="caution">
    <text evidence="2">The sequence shown here is derived from an EMBL/GenBank/DDBJ whole genome shotgun (WGS) entry which is preliminary data.</text>
</comment>
<keyword evidence="1" id="KW-1133">Transmembrane helix</keyword>
<feature type="transmembrane region" description="Helical" evidence="1">
    <location>
        <begin position="69"/>
        <end position="91"/>
    </location>
</feature>
<gene>
    <name evidence="2" type="ORF">RclHR1_03980025</name>
</gene>
<evidence type="ECO:0000313" key="3">
    <source>
        <dbReference type="Proteomes" id="UP000247702"/>
    </source>
</evidence>
<accession>A0A2Z6S8Z8</accession>
<organism evidence="2 3">
    <name type="scientific">Rhizophagus clarus</name>
    <dbReference type="NCBI Taxonomy" id="94130"/>
    <lineage>
        <taxon>Eukaryota</taxon>
        <taxon>Fungi</taxon>
        <taxon>Fungi incertae sedis</taxon>
        <taxon>Mucoromycota</taxon>
        <taxon>Glomeromycotina</taxon>
        <taxon>Glomeromycetes</taxon>
        <taxon>Glomerales</taxon>
        <taxon>Glomeraceae</taxon>
        <taxon>Rhizophagus</taxon>
    </lineage>
</organism>
<feature type="transmembrane region" description="Helical" evidence="1">
    <location>
        <begin position="46"/>
        <end position="63"/>
    </location>
</feature>
<keyword evidence="1" id="KW-0812">Transmembrane</keyword>
<reference evidence="2 3" key="1">
    <citation type="submission" date="2017-11" db="EMBL/GenBank/DDBJ databases">
        <title>The genome of Rhizophagus clarus HR1 reveals common genetic basis of auxotrophy among arbuscular mycorrhizal fungi.</title>
        <authorList>
            <person name="Kobayashi Y."/>
        </authorList>
    </citation>
    <scope>NUCLEOTIDE SEQUENCE [LARGE SCALE GENOMIC DNA]</scope>
    <source>
        <strain evidence="2 3">HR1</strain>
    </source>
</reference>
<protein>
    <submittedName>
        <fullName evidence="2">Uncharacterized protein</fullName>
    </submittedName>
</protein>
<dbReference type="AlphaFoldDB" id="A0A2Z6S8Z8"/>
<dbReference type="EMBL" id="BEXD01003312">
    <property type="protein sequence ID" value="GBC00809.1"/>
    <property type="molecule type" value="Genomic_DNA"/>
</dbReference>
<evidence type="ECO:0000313" key="2">
    <source>
        <dbReference type="EMBL" id="GBC00809.1"/>
    </source>
</evidence>
<evidence type="ECO:0000256" key="1">
    <source>
        <dbReference type="SAM" id="Phobius"/>
    </source>
</evidence>
<sequence length="104" mass="11866">MCFSEYIIAKSNVVTTICLNEGSRSFVLSQTRILYFVRNAAKKTKITLLVLLIYMVVGAFTYHSKVFCLSIRIYCGNFLSIILLISIILLFKITAIIRLGSKYR</sequence>
<keyword evidence="3" id="KW-1185">Reference proteome</keyword>